<name>A0A385ED52_9CAUD</name>
<organism evidence="1 2">
    <name type="scientific">Caulobacter phage CcrPW</name>
    <dbReference type="NCBI Taxonomy" id="2283271"/>
    <lineage>
        <taxon>Viruses</taxon>
        <taxon>Duplodnaviria</taxon>
        <taxon>Heunggongvirae</taxon>
        <taxon>Uroviricota</taxon>
        <taxon>Caudoviricetes</taxon>
        <taxon>Jeanschmidtviridae</taxon>
        <taxon>Colossusvirus</taxon>
        <taxon>Colossusvirus PW</taxon>
    </lineage>
</organism>
<accession>A0A385ED52</accession>
<dbReference type="Proteomes" id="UP000259026">
    <property type="component" value="Segment"/>
</dbReference>
<reference evidence="1" key="2">
    <citation type="submission" date="2018-09" db="EMBL/GenBank/DDBJ databases">
        <title>Giant CbK-like Caulobacter bacteriophages have genetically divergent genomes.</title>
        <authorList>
            <person name="Wilson K."/>
            <person name="Ely B."/>
        </authorList>
    </citation>
    <scope>NUCLEOTIDE SEQUENCE [LARGE SCALE GENOMIC DNA]</scope>
</reference>
<gene>
    <name evidence="1" type="ORF">CcrPW_gp208c</name>
</gene>
<dbReference type="EMBL" id="MH588545">
    <property type="protein sequence ID" value="AXQ68747.1"/>
    <property type="molecule type" value="Genomic_DNA"/>
</dbReference>
<evidence type="ECO:0000313" key="2">
    <source>
        <dbReference type="Proteomes" id="UP000259026"/>
    </source>
</evidence>
<reference evidence="1" key="1">
    <citation type="submission" date="2018-07" db="EMBL/GenBank/DDBJ databases">
        <authorList>
            <person name="Quirk P.G."/>
            <person name="Krulwich T.A."/>
        </authorList>
    </citation>
    <scope>NUCLEOTIDE SEQUENCE</scope>
</reference>
<keyword evidence="2" id="KW-1185">Reference proteome</keyword>
<evidence type="ECO:0000313" key="1">
    <source>
        <dbReference type="EMBL" id="AXQ68747.1"/>
    </source>
</evidence>
<protein>
    <submittedName>
        <fullName evidence="1">Uncharacterized protein</fullName>
    </submittedName>
</protein>
<proteinExistence type="predicted"/>
<sequence>MGAPAMTSEDLTIVQKQMLTGAFYIDSHHNADYLGEADDLVERGLLTRTTGGDSQYTSYHYTPVKS</sequence>